<evidence type="ECO:0000313" key="6">
    <source>
        <dbReference type="Proteomes" id="UP000092600"/>
    </source>
</evidence>
<evidence type="ECO:0000259" key="4">
    <source>
        <dbReference type="PROSITE" id="PS51762"/>
    </source>
</evidence>
<dbReference type="Proteomes" id="UP000515123">
    <property type="component" value="Linkage group 8"/>
</dbReference>
<dbReference type="PRINTS" id="PR00737">
    <property type="entry name" value="GLHYDRLASE16"/>
</dbReference>
<name>A0A199VLN2_ANACO</name>
<dbReference type="AlphaFoldDB" id="A0A199VLN2"/>
<evidence type="ECO:0000313" key="5">
    <source>
        <dbReference type="EMBL" id="OAY77989.1"/>
    </source>
</evidence>
<dbReference type="GO" id="GO:0004553">
    <property type="term" value="F:hydrolase activity, hydrolyzing O-glycosyl compounds"/>
    <property type="evidence" value="ECO:0007669"/>
    <property type="project" value="InterPro"/>
</dbReference>
<keyword evidence="2" id="KW-0326">Glycosidase</keyword>
<gene>
    <name evidence="8" type="primary">LOC109713647</name>
    <name evidence="5" type="ORF">ACMD2_17200</name>
</gene>
<evidence type="ECO:0000256" key="2">
    <source>
        <dbReference type="ARBA" id="ARBA00023295"/>
    </source>
</evidence>
<dbReference type="Gramene" id="Aco013894.1.mrna1">
    <property type="protein sequence ID" value="Aco013894.1.mrna1.cds1"/>
    <property type="gene ID" value="Aco013894.1.path1"/>
</dbReference>
<dbReference type="InterPro" id="IPR044791">
    <property type="entry name" value="Beta-glucanase/XTH"/>
</dbReference>
<dbReference type="PANTHER" id="PTHR31062">
    <property type="entry name" value="XYLOGLUCAN ENDOTRANSGLUCOSYLASE/HYDROLASE PROTEIN 8-RELATED"/>
    <property type="match status" value="1"/>
</dbReference>
<dbReference type="InterPro" id="IPR000757">
    <property type="entry name" value="Beta-glucanase-like"/>
</dbReference>
<dbReference type="Gene3D" id="2.60.120.200">
    <property type="match status" value="1"/>
</dbReference>
<dbReference type="OrthoDB" id="4781at2759"/>
<accession>A0A199VLN2</accession>
<dbReference type="Pfam" id="PF00722">
    <property type="entry name" value="Glyco_hydro_16"/>
    <property type="match status" value="1"/>
</dbReference>
<organism evidence="5 6">
    <name type="scientific">Ananas comosus</name>
    <name type="common">Pineapple</name>
    <name type="synonym">Ananas ananas</name>
    <dbReference type="NCBI Taxonomy" id="4615"/>
    <lineage>
        <taxon>Eukaryota</taxon>
        <taxon>Viridiplantae</taxon>
        <taxon>Streptophyta</taxon>
        <taxon>Embryophyta</taxon>
        <taxon>Tracheophyta</taxon>
        <taxon>Spermatophyta</taxon>
        <taxon>Magnoliopsida</taxon>
        <taxon>Liliopsida</taxon>
        <taxon>Poales</taxon>
        <taxon>Bromeliaceae</taxon>
        <taxon>Bromelioideae</taxon>
        <taxon>Ananas</taxon>
    </lineage>
</organism>
<dbReference type="RefSeq" id="XP_020093400.1">
    <property type="nucleotide sequence ID" value="XM_020237811.1"/>
</dbReference>
<dbReference type="STRING" id="4615.A0A199VLN2"/>
<feature type="active site" description="Nucleophile" evidence="3">
    <location>
        <position position="96"/>
    </location>
</feature>
<evidence type="ECO:0000313" key="8">
    <source>
        <dbReference type="RefSeq" id="XP_020093400.1"/>
    </source>
</evidence>
<sequence length="240" mass="26498">MAESPSPLPIPNEHHHGTALLREIAVDYCPEACDHSPAASEIRVVFDHRGGARWRSRSRFRFGTFGALIRGPGGDTSGLNFNLYLSSLEGDKSQDEIDFEFLGNDPSAVQTNFYTAGLGRRERIHPLGFHAADGFHEYLIKWAPHLIEWLVDGAVLRREERSAAHQPWPLKPMFLYASVWDASYIDDGRWTGSYVGSDAPYVCLYRDVRVPIDNAVAEEGDAAAEAAAAAAAEAEKQNVS</sequence>
<dbReference type="GO" id="GO:0005975">
    <property type="term" value="P:carbohydrate metabolic process"/>
    <property type="evidence" value="ECO:0007669"/>
    <property type="project" value="InterPro"/>
</dbReference>
<dbReference type="EMBL" id="LSRQ01001399">
    <property type="protein sequence ID" value="OAY77989.1"/>
    <property type="molecule type" value="Genomic_DNA"/>
</dbReference>
<dbReference type="SUPFAM" id="SSF49899">
    <property type="entry name" value="Concanavalin A-like lectins/glucanases"/>
    <property type="match status" value="1"/>
</dbReference>
<keyword evidence="7" id="KW-1185">Reference proteome</keyword>
<dbReference type="InterPro" id="IPR013320">
    <property type="entry name" value="ConA-like_dom_sf"/>
</dbReference>
<reference evidence="5 6" key="1">
    <citation type="journal article" date="2016" name="DNA Res.">
        <title>The draft genome of MD-2 pineapple using hybrid error correction of long reads.</title>
        <authorList>
            <person name="Redwan R.M."/>
            <person name="Saidin A."/>
            <person name="Kumar S.V."/>
        </authorList>
    </citation>
    <scope>NUCLEOTIDE SEQUENCE [LARGE SCALE GENOMIC DNA]</scope>
    <source>
        <strain evidence="6">cv. MD2</strain>
        <tissue evidence="5">Leaf</tissue>
    </source>
</reference>
<reference evidence="8" key="2">
    <citation type="submission" date="2025-04" db="UniProtKB">
        <authorList>
            <consortium name="RefSeq"/>
        </authorList>
    </citation>
    <scope>IDENTIFICATION</scope>
    <source>
        <tissue evidence="8">Leaf</tissue>
    </source>
</reference>
<dbReference type="PROSITE" id="PS01034">
    <property type="entry name" value="GH16_1"/>
    <property type="match status" value="1"/>
</dbReference>
<evidence type="ECO:0000256" key="3">
    <source>
        <dbReference type="PIRSR" id="PIRSR608264-1"/>
    </source>
</evidence>
<dbReference type="InterPro" id="IPR008264">
    <property type="entry name" value="Beta_glucanase"/>
</dbReference>
<proteinExistence type="predicted"/>
<evidence type="ECO:0000313" key="7">
    <source>
        <dbReference type="Proteomes" id="UP000515123"/>
    </source>
</evidence>
<dbReference type="Proteomes" id="UP000092600">
    <property type="component" value="Unassembled WGS sequence"/>
</dbReference>
<dbReference type="PROSITE" id="PS51762">
    <property type="entry name" value="GH16_2"/>
    <property type="match status" value="1"/>
</dbReference>
<feature type="active site" description="Proton donor" evidence="3">
    <location>
        <position position="100"/>
    </location>
</feature>
<dbReference type="GeneID" id="109713647"/>
<keyword evidence="1 5" id="KW-0378">Hydrolase</keyword>
<protein>
    <submittedName>
        <fullName evidence="8">Probable xyloglucan endotransglucosylase/hydrolase protein 32</fullName>
    </submittedName>
    <submittedName>
        <fullName evidence="5">Xyloglucan endotransglucosylase/hydrolase protein 24</fullName>
    </submittedName>
</protein>
<dbReference type="InterPro" id="IPR008263">
    <property type="entry name" value="GH16_AS"/>
</dbReference>
<evidence type="ECO:0000256" key="1">
    <source>
        <dbReference type="ARBA" id="ARBA00022801"/>
    </source>
</evidence>
<feature type="domain" description="GH16" evidence="4">
    <location>
        <begin position="1"/>
        <end position="216"/>
    </location>
</feature>